<protein>
    <submittedName>
        <fullName evidence="1">Uncharacterized protein</fullName>
    </submittedName>
</protein>
<keyword evidence="2" id="KW-1185">Reference proteome</keyword>
<proteinExistence type="predicted"/>
<evidence type="ECO:0000313" key="2">
    <source>
        <dbReference type="Proteomes" id="UP001206925"/>
    </source>
</evidence>
<gene>
    <name evidence="1" type="ORF">M8C21_027847</name>
</gene>
<organism evidence="1 2">
    <name type="scientific">Ambrosia artemisiifolia</name>
    <name type="common">Common ragweed</name>
    <dbReference type="NCBI Taxonomy" id="4212"/>
    <lineage>
        <taxon>Eukaryota</taxon>
        <taxon>Viridiplantae</taxon>
        <taxon>Streptophyta</taxon>
        <taxon>Embryophyta</taxon>
        <taxon>Tracheophyta</taxon>
        <taxon>Spermatophyta</taxon>
        <taxon>Magnoliopsida</taxon>
        <taxon>eudicotyledons</taxon>
        <taxon>Gunneridae</taxon>
        <taxon>Pentapetalae</taxon>
        <taxon>asterids</taxon>
        <taxon>campanulids</taxon>
        <taxon>Asterales</taxon>
        <taxon>Asteraceae</taxon>
        <taxon>Asteroideae</taxon>
        <taxon>Heliantheae alliance</taxon>
        <taxon>Heliantheae</taxon>
        <taxon>Ambrosia</taxon>
    </lineage>
</organism>
<name>A0AAD5CAG8_AMBAR</name>
<reference evidence="1" key="1">
    <citation type="submission" date="2022-06" db="EMBL/GenBank/DDBJ databases">
        <title>Uncovering the hologenomic basis of an extraordinary plant invasion.</title>
        <authorList>
            <person name="Bieker V.C."/>
            <person name="Martin M.D."/>
            <person name="Gilbert T."/>
            <person name="Hodgins K."/>
            <person name="Battlay P."/>
            <person name="Petersen B."/>
            <person name="Wilson J."/>
        </authorList>
    </citation>
    <scope>NUCLEOTIDE SEQUENCE</scope>
    <source>
        <strain evidence="1">AA19_3_7</strain>
        <tissue evidence="1">Leaf</tissue>
    </source>
</reference>
<accession>A0AAD5CAG8</accession>
<sequence length="118" mass="13678">CHVFALIVGHPRVTTINNNTHPPKPQLGLRRPLRFSGEVSTTFWQNSFELHVTGRCSSMEINCSYVFPWKVSSRYLTWLHRLPNLIVCDEYMVLQTEIYKKTTTSTLLAYFVMLKGTI</sequence>
<dbReference type="AlphaFoldDB" id="A0AAD5CAG8"/>
<evidence type="ECO:0000313" key="1">
    <source>
        <dbReference type="EMBL" id="KAI7737678.1"/>
    </source>
</evidence>
<dbReference type="Proteomes" id="UP001206925">
    <property type="component" value="Unassembled WGS sequence"/>
</dbReference>
<dbReference type="EMBL" id="JAMZMK010008972">
    <property type="protein sequence ID" value="KAI7737678.1"/>
    <property type="molecule type" value="Genomic_DNA"/>
</dbReference>
<comment type="caution">
    <text evidence="1">The sequence shown here is derived from an EMBL/GenBank/DDBJ whole genome shotgun (WGS) entry which is preliminary data.</text>
</comment>
<feature type="non-terminal residue" evidence="1">
    <location>
        <position position="1"/>
    </location>
</feature>